<organism evidence="1 2">
    <name type="scientific">Acholeplasma laidlawii (strain PG-8A)</name>
    <dbReference type="NCBI Taxonomy" id="441768"/>
    <lineage>
        <taxon>Bacteria</taxon>
        <taxon>Bacillati</taxon>
        <taxon>Mycoplasmatota</taxon>
        <taxon>Mollicutes</taxon>
        <taxon>Acholeplasmatales</taxon>
        <taxon>Acholeplasmataceae</taxon>
        <taxon>Acholeplasma</taxon>
    </lineage>
</organism>
<name>A9NEK4_ACHLI</name>
<dbReference type="AlphaFoldDB" id="A9NEK4"/>
<dbReference type="HOGENOM" id="CLU_216671_0_0_14"/>
<dbReference type="KEGG" id="acl:ACL_0158"/>
<keyword evidence="2" id="KW-1185">Reference proteome</keyword>
<gene>
    <name evidence="1" type="ordered locus">ACL_0158</name>
</gene>
<dbReference type="Proteomes" id="UP000008558">
    <property type="component" value="Chromosome"/>
</dbReference>
<dbReference type="EMBL" id="CP000896">
    <property type="protein sequence ID" value="ABX80784.1"/>
    <property type="molecule type" value="Genomic_DNA"/>
</dbReference>
<evidence type="ECO:0000313" key="2">
    <source>
        <dbReference type="Proteomes" id="UP000008558"/>
    </source>
</evidence>
<evidence type="ECO:0000313" key="1">
    <source>
        <dbReference type="EMBL" id="ABX80784.1"/>
    </source>
</evidence>
<accession>A9NEK4</accession>
<protein>
    <recommendedName>
        <fullName evidence="3">Lasso RiPP family leader peptide-containing protein</fullName>
    </recommendedName>
</protein>
<dbReference type="STRING" id="441768.ACL_0158"/>
<proteinExistence type="predicted"/>
<sequence length="47" mass="5045">MKKETLKKKTYDSPTIEVTEFSMKDSIATSGVGAAFFEQVWGGGGSV</sequence>
<reference evidence="1 2" key="1">
    <citation type="journal article" date="2011" name="J. Bacteriol.">
        <title>Complete genome and proteome of Acholeplasma laidlawii.</title>
        <authorList>
            <person name="Lazarev V.N."/>
            <person name="Levitskii S.A."/>
            <person name="Basovskii Y.I."/>
            <person name="Chukin M.M."/>
            <person name="Akopian T.A."/>
            <person name="Vereshchagin V.V."/>
            <person name="Kostrjukova E.S."/>
            <person name="Kovaleva G.Y."/>
            <person name="Kazanov M.D."/>
            <person name="Malko D.B."/>
            <person name="Vitreschak A.G."/>
            <person name="Sernova N.V."/>
            <person name="Gelfand M.S."/>
            <person name="Demina I.A."/>
            <person name="Serebryakova M.V."/>
            <person name="Galyamina M.A."/>
            <person name="Vtyurin N.N."/>
            <person name="Rogov S.I."/>
            <person name="Alexeev D.G."/>
            <person name="Ladygina V.G."/>
            <person name="Govorun V.M."/>
        </authorList>
    </citation>
    <scope>NUCLEOTIDE SEQUENCE [LARGE SCALE GENOMIC DNA]</scope>
    <source>
        <strain evidence="1 2">PG-8A</strain>
    </source>
</reference>
<dbReference type="GeneID" id="43499673"/>
<dbReference type="RefSeq" id="WP_012242115.1">
    <property type="nucleotide sequence ID" value="NC_010163.1"/>
</dbReference>
<evidence type="ECO:0008006" key="3">
    <source>
        <dbReference type="Google" id="ProtNLM"/>
    </source>
</evidence>